<accession>A0A4V6NAV4</accession>
<comment type="caution">
    <text evidence="6">The sequence shown here is derived from an EMBL/GenBank/DDBJ whole genome shotgun (WGS) entry which is preliminary data.</text>
</comment>
<feature type="transmembrane region" description="Helical" evidence="5">
    <location>
        <begin position="41"/>
        <end position="62"/>
    </location>
</feature>
<evidence type="ECO:0000256" key="3">
    <source>
        <dbReference type="ARBA" id="ARBA00022989"/>
    </source>
</evidence>
<reference evidence="6 7" key="1">
    <citation type="submission" date="2019-03" db="EMBL/GenBank/DDBJ databases">
        <authorList>
            <person name="Jensen L."/>
            <person name="Storgaard J."/>
            <person name="Sulaj E."/>
            <person name="Schramm A."/>
            <person name="Marshall I.P.G."/>
        </authorList>
    </citation>
    <scope>NUCLEOTIDE SEQUENCE [LARGE SCALE GENOMIC DNA]</scope>
    <source>
        <strain evidence="6 7">2017H2G3</strain>
    </source>
</reference>
<proteinExistence type="predicted"/>
<evidence type="ECO:0000256" key="1">
    <source>
        <dbReference type="ARBA" id="ARBA00004141"/>
    </source>
</evidence>
<keyword evidence="4 5" id="KW-0472">Membrane</keyword>
<dbReference type="PANTHER" id="PTHR43847:SF1">
    <property type="entry name" value="BLL3993 PROTEIN"/>
    <property type="match status" value="1"/>
</dbReference>
<dbReference type="STRING" id="1742358.GCA_001439605_04813"/>
<dbReference type="GO" id="GO:0004671">
    <property type="term" value="F:protein C-terminal S-isoprenylcysteine carboxyl O-methyltransferase activity"/>
    <property type="evidence" value="ECO:0007669"/>
    <property type="project" value="InterPro"/>
</dbReference>
<dbReference type="Gene3D" id="1.20.120.1630">
    <property type="match status" value="1"/>
</dbReference>
<dbReference type="Proteomes" id="UP000293846">
    <property type="component" value="Unassembled WGS sequence"/>
</dbReference>
<keyword evidence="2 5" id="KW-0812">Transmembrane</keyword>
<dbReference type="InterPro" id="IPR052527">
    <property type="entry name" value="Metal_cation-efflux_comp"/>
</dbReference>
<dbReference type="PANTHER" id="PTHR43847">
    <property type="entry name" value="BLL3993 PROTEIN"/>
    <property type="match status" value="1"/>
</dbReference>
<gene>
    <name evidence="6" type="ORF">E0Y62_04585</name>
</gene>
<keyword evidence="3 5" id="KW-1133">Transmembrane helix</keyword>
<organism evidence="6 7">
    <name type="scientific">Cytobacillus praedii</name>
    <dbReference type="NCBI Taxonomy" id="1742358"/>
    <lineage>
        <taxon>Bacteria</taxon>
        <taxon>Bacillati</taxon>
        <taxon>Bacillota</taxon>
        <taxon>Bacilli</taxon>
        <taxon>Bacillales</taxon>
        <taxon>Bacillaceae</taxon>
        <taxon>Cytobacillus</taxon>
    </lineage>
</organism>
<evidence type="ECO:0000256" key="4">
    <source>
        <dbReference type="ARBA" id="ARBA00023136"/>
    </source>
</evidence>
<dbReference type="RefSeq" id="WP_057763962.1">
    <property type="nucleotide sequence ID" value="NZ_JARMQE010000027.1"/>
</dbReference>
<evidence type="ECO:0000313" key="6">
    <source>
        <dbReference type="EMBL" id="TCJ05431.1"/>
    </source>
</evidence>
<feature type="transmembrane region" description="Helical" evidence="5">
    <location>
        <begin position="69"/>
        <end position="87"/>
    </location>
</feature>
<sequence length="186" mass="21467">MLFYIFISFIIGQRVLELLIAKRNERFQKQKGAIEFGQSHYPFIVAVHSLFFVSLILEVTLFQKHLTPNWSIFLVLFFIAQFGRIWALTSLGTFWNTKIIVLPEGDIVKKGPYKFVKHPNYIIVAVELIVVPLLFQAFMTAIIFTILNAIILSIRIPAEERALKSLTEYKEAFAKESSQINDVKKV</sequence>
<evidence type="ECO:0000313" key="7">
    <source>
        <dbReference type="Proteomes" id="UP000293846"/>
    </source>
</evidence>
<dbReference type="EMBL" id="SJTH01000004">
    <property type="protein sequence ID" value="TCJ05431.1"/>
    <property type="molecule type" value="Genomic_DNA"/>
</dbReference>
<dbReference type="OrthoDB" id="7203053at2"/>
<feature type="transmembrane region" description="Helical" evidence="5">
    <location>
        <begin position="121"/>
        <end position="154"/>
    </location>
</feature>
<dbReference type="AlphaFoldDB" id="A0A4V6NAV4"/>
<comment type="subcellular location">
    <subcellularLocation>
        <location evidence="1">Membrane</location>
        <topology evidence="1">Multi-pass membrane protein</topology>
    </subcellularLocation>
</comment>
<dbReference type="GO" id="GO:0016020">
    <property type="term" value="C:membrane"/>
    <property type="evidence" value="ECO:0007669"/>
    <property type="project" value="UniProtKB-SubCell"/>
</dbReference>
<evidence type="ECO:0008006" key="8">
    <source>
        <dbReference type="Google" id="ProtNLM"/>
    </source>
</evidence>
<name>A0A4V6NAV4_9BACI</name>
<protein>
    <recommendedName>
        <fullName evidence="8">Isoprenylcysteine carboxyl methyltransferase</fullName>
    </recommendedName>
</protein>
<dbReference type="InterPro" id="IPR007269">
    <property type="entry name" value="ICMT_MeTrfase"/>
</dbReference>
<dbReference type="Pfam" id="PF04140">
    <property type="entry name" value="ICMT"/>
    <property type="match status" value="1"/>
</dbReference>
<keyword evidence="7" id="KW-1185">Reference proteome</keyword>
<evidence type="ECO:0000256" key="5">
    <source>
        <dbReference type="SAM" id="Phobius"/>
    </source>
</evidence>
<evidence type="ECO:0000256" key="2">
    <source>
        <dbReference type="ARBA" id="ARBA00022692"/>
    </source>
</evidence>